<keyword evidence="2" id="KW-0808">Transferase</keyword>
<dbReference type="CDD" id="cd06223">
    <property type="entry name" value="PRTases_typeI"/>
    <property type="match status" value="1"/>
</dbReference>
<dbReference type="SUPFAM" id="SSF53271">
    <property type="entry name" value="PRTase-like"/>
    <property type="match status" value="1"/>
</dbReference>
<sequence>MRNNNKLSNVFVKIYLVGKSDLTQEKKIEFIKAEKDNIIKELHKCLREFGKIKTKYDYQLLSFYLQVLQDNIILFKDLEYSNFVVDIVDKLNEGEKYSVESDMIEIDKSLPISKYKELCALVPDFRTHQGDSCEFDYLFDYKSNYSEDVLVDPIFGKIQSEFVYDFKKGIRSIVLSLIIAYHLYRKYGELLKQGNVCICVIPSSTKPRCELRFQELINKVSYLLGIENGFELITRSTDRLDSREQCKKNIDVLEGVSFSSKLKGKTVILLDDVSTMGTSVSKFNDKLKEVGAHKVQSIVLAKTYYVRGNNLPMPELIELNKSIYNLL</sequence>
<protein>
    <submittedName>
        <fullName evidence="2">Phosphoribosyl transferase domain-containing protein</fullName>
    </submittedName>
</protein>
<evidence type="ECO:0000313" key="3">
    <source>
        <dbReference type="Proteomes" id="UP000183496"/>
    </source>
</evidence>
<dbReference type="Pfam" id="PF00156">
    <property type="entry name" value="Pribosyltran"/>
    <property type="match status" value="1"/>
</dbReference>
<organism evidence="2 3">
    <name type="scientific">Myroides profundi</name>
    <dbReference type="NCBI Taxonomy" id="480520"/>
    <lineage>
        <taxon>Bacteria</taxon>
        <taxon>Pseudomonadati</taxon>
        <taxon>Bacteroidota</taxon>
        <taxon>Flavobacteriia</taxon>
        <taxon>Flavobacteriales</taxon>
        <taxon>Flavobacteriaceae</taxon>
        <taxon>Myroides</taxon>
    </lineage>
</organism>
<evidence type="ECO:0000313" key="2">
    <source>
        <dbReference type="EMBL" id="SEQ93813.1"/>
    </source>
</evidence>
<proteinExistence type="predicted"/>
<dbReference type="RefSeq" id="WP_041890550.1">
    <property type="nucleotide sequence ID" value="NZ_CP010817.1"/>
</dbReference>
<dbReference type="InterPro" id="IPR000836">
    <property type="entry name" value="PRTase_dom"/>
</dbReference>
<name>A0AAJ5BE51_MYRPR</name>
<dbReference type="EMBL" id="FOFY01000007">
    <property type="protein sequence ID" value="SEQ93813.1"/>
    <property type="molecule type" value="Genomic_DNA"/>
</dbReference>
<reference evidence="2 3" key="1">
    <citation type="submission" date="2016-10" db="EMBL/GenBank/DDBJ databases">
        <authorList>
            <person name="Varghese N."/>
            <person name="Submissions S."/>
        </authorList>
    </citation>
    <scope>NUCLEOTIDE SEQUENCE [LARGE SCALE GENOMIC DNA]</scope>
    <source>
        <strain evidence="3">DSM 19823 / KCTC 23066 / CCTCC M 208030 / D25</strain>
    </source>
</reference>
<keyword evidence="3" id="KW-1185">Reference proteome</keyword>
<dbReference type="KEGG" id="mpw:MPR_1343"/>
<dbReference type="Gene3D" id="3.40.50.2020">
    <property type="match status" value="1"/>
</dbReference>
<dbReference type="AlphaFoldDB" id="A0AAJ5BE51"/>
<dbReference type="InterPro" id="IPR029057">
    <property type="entry name" value="PRTase-like"/>
</dbReference>
<feature type="domain" description="Phosphoribosyltransferase" evidence="1">
    <location>
        <begin position="211"/>
        <end position="301"/>
    </location>
</feature>
<evidence type="ECO:0000259" key="1">
    <source>
        <dbReference type="Pfam" id="PF00156"/>
    </source>
</evidence>
<gene>
    <name evidence="2" type="ORF">SAMN04488089_107165</name>
</gene>
<dbReference type="GO" id="GO:0016740">
    <property type="term" value="F:transferase activity"/>
    <property type="evidence" value="ECO:0007669"/>
    <property type="project" value="UniProtKB-KW"/>
</dbReference>
<comment type="caution">
    <text evidence="2">The sequence shown here is derived from an EMBL/GenBank/DDBJ whole genome shotgun (WGS) entry which is preliminary data.</text>
</comment>
<dbReference type="Proteomes" id="UP000183496">
    <property type="component" value="Unassembled WGS sequence"/>
</dbReference>
<accession>A0AAJ5BE51</accession>